<dbReference type="AlphaFoldDB" id="A0A8J8GA17"/>
<evidence type="ECO:0000313" key="2">
    <source>
        <dbReference type="EMBL" id="NRS92712.1"/>
    </source>
</evidence>
<dbReference type="SMART" id="SM00487">
    <property type="entry name" value="DEXDc"/>
    <property type="match status" value="1"/>
</dbReference>
<name>A0A8J8GA17_9FLAO</name>
<gene>
    <name evidence="2" type="ORF">HNQ03_001790</name>
</gene>
<dbReference type="Proteomes" id="UP000610746">
    <property type="component" value="Unassembled WGS sequence"/>
</dbReference>
<dbReference type="CDD" id="cd18785">
    <property type="entry name" value="SF2_C"/>
    <property type="match status" value="1"/>
</dbReference>
<accession>A0A8J8GA17</accession>
<reference evidence="2" key="1">
    <citation type="submission" date="2020-05" db="EMBL/GenBank/DDBJ databases">
        <title>Genomic Encyclopedia of Type Strains, Phase IV (KMG-V): Genome sequencing to study the core and pangenomes of soil and plant-associated prokaryotes.</title>
        <authorList>
            <person name="Whitman W."/>
        </authorList>
    </citation>
    <scope>NUCLEOTIDE SEQUENCE</scope>
    <source>
        <strain evidence="2">16F</strain>
    </source>
</reference>
<dbReference type="EMBL" id="JABSNO010000011">
    <property type="protein sequence ID" value="NRS92712.1"/>
    <property type="molecule type" value="Genomic_DNA"/>
</dbReference>
<dbReference type="SUPFAM" id="SSF52540">
    <property type="entry name" value="P-loop containing nucleoside triphosphate hydrolases"/>
    <property type="match status" value="2"/>
</dbReference>
<keyword evidence="3" id="KW-1185">Reference proteome</keyword>
<proteinExistence type="predicted"/>
<dbReference type="GO" id="GO:0005524">
    <property type="term" value="F:ATP binding"/>
    <property type="evidence" value="ECO:0007669"/>
    <property type="project" value="InterPro"/>
</dbReference>
<feature type="domain" description="Helicase ATP-binding" evidence="1">
    <location>
        <begin position="53"/>
        <end position="248"/>
    </location>
</feature>
<dbReference type="GO" id="GO:0003677">
    <property type="term" value="F:DNA binding"/>
    <property type="evidence" value="ECO:0007669"/>
    <property type="project" value="InterPro"/>
</dbReference>
<dbReference type="InterPro" id="IPR014001">
    <property type="entry name" value="Helicase_ATP-bd"/>
</dbReference>
<dbReference type="GO" id="GO:0005829">
    <property type="term" value="C:cytosol"/>
    <property type="evidence" value="ECO:0007669"/>
    <property type="project" value="TreeGrafter"/>
</dbReference>
<dbReference type="PANTHER" id="PTHR47396">
    <property type="entry name" value="TYPE I RESTRICTION ENZYME ECOKI R PROTEIN"/>
    <property type="match status" value="1"/>
</dbReference>
<dbReference type="RefSeq" id="WP_173779303.1">
    <property type="nucleotide sequence ID" value="NZ_JABSNO010000011.1"/>
</dbReference>
<dbReference type="EC" id="3.1.21.5" evidence="2"/>
<evidence type="ECO:0000259" key="1">
    <source>
        <dbReference type="PROSITE" id="PS51192"/>
    </source>
</evidence>
<dbReference type="InterPro" id="IPR006935">
    <property type="entry name" value="Helicase/UvrB_N"/>
</dbReference>
<protein>
    <submittedName>
        <fullName evidence="2">Type III restriction enzyme</fullName>
        <ecNumber evidence="2">3.1.21.5</ecNumber>
    </submittedName>
</protein>
<sequence>MPNLNSEISKAIESGFVSFETNKNIVQNLNPKLAIRPYQAEAFARFNYYFSAFFNDKKSFQLLFHMATGSGKTLVMAGLILDLYERGYRNFIFFVHSNNIIEKTKDNFLNSSSSKYLFNNIVSFADKKVQIAEVENLEAVNLEDINIVFTTVQGLHLKLNTPRENALNYEDFADRKVVLLSDEAHHINADTKKGKLSKDEQEEIFSWESTVNKIFKSNSENLLLEFTATADLENENLKEKYLDKLIFDYPLKQFRIDQYSKEVQLLQADLEPFERALQAVLLSVYRRKIFEDFKKNIKPVILFKSKTIADSINFFEEFAYKIENLKSVEIEQIRNKNSEKIFVKIFDYFKEKNISLENLLLEIKEDFCIEKCISVNSKNDSDEKQLLINNLEDVKNEYRVVFAVDKLNEGWDVLNLFDIVRLYNTKDSDHKAGKIGKTTMSEAQLIGRGARYCPFQIDETQALFQRKYDDNLQHPLRICEELYYHSTHNPKYISELNKALEDIGLKPTKEENLRQNDKKTDTTLEKNKKANYKLSISELPIELREKIYTVKFSTGYSTSSRIFEDSIPIPMENTVVIYNLLDFGEAIIRKAINKLIFYRFDNLQKFFPKLLSMKNLITDEKFLKDIKVKLNGPSDVVNNPTKDIQLKATISVLQEISENLIS</sequence>
<dbReference type="Pfam" id="PF04851">
    <property type="entry name" value="ResIII"/>
    <property type="match status" value="1"/>
</dbReference>
<dbReference type="InterPro" id="IPR027417">
    <property type="entry name" value="P-loop_NTPase"/>
</dbReference>
<dbReference type="PROSITE" id="PS51192">
    <property type="entry name" value="HELICASE_ATP_BIND_1"/>
    <property type="match status" value="1"/>
</dbReference>
<dbReference type="GO" id="GO:0015668">
    <property type="term" value="F:type III site-specific deoxyribonuclease activity"/>
    <property type="evidence" value="ECO:0007669"/>
    <property type="project" value="UniProtKB-EC"/>
</dbReference>
<dbReference type="InterPro" id="IPR050742">
    <property type="entry name" value="Helicase_Restrict-Modif_Enz"/>
</dbReference>
<organism evidence="2 3">
    <name type="scientific">Frigoriflavimonas asaccharolytica</name>
    <dbReference type="NCBI Taxonomy" id="2735899"/>
    <lineage>
        <taxon>Bacteria</taxon>
        <taxon>Pseudomonadati</taxon>
        <taxon>Bacteroidota</taxon>
        <taxon>Flavobacteriia</taxon>
        <taxon>Flavobacteriales</taxon>
        <taxon>Weeksellaceae</taxon>
        <taxon>Frigoriflavimonas</taxon>
    </lineage>
</organism>
<evidence type="ECO:0000313" key="3">
    <source>
        <dbReference type="Proteomes" id="UP000610746"/>
    </source>
</evidence>
<dbReference type="PANTHER" id="PTHR47396:SF1">
    <property type="entry name" value="ATP-DEPENDENT HELICASE IRC3-RELATED"/>
    <property type="match status" value="1"/>
</dbReference>
<comment type="caution">
    <text evidence="2">The sequence shown here is derived from an EMBL/GenBank/DDBJ whole genome shotgun (WGS) entry which is preliminary data.</text>
</comment>
<keyword evidence="2" id="KW-0378">Hydrolase</keyword>
<dbReference type="Gene3D" id="3.40.50.300">
    <property type="entry name" value="P-loop containing nucleotide triphosphate hydrolases"/>
    <property type="match status" value="1"/>
</dbReference>